<dbReference type="InterPro" id="IPR011004">
    <property type="entry name" value="Trimer_LpxA-like_sf"/>
</dbReference>
<evidence type="ECO:0000313" key="9">
    <source>
        <dbReference type="EMBL" id="CAE0018284.1"/>
    </source>
</evidence>
<dbReference type="PROSITE" id="PS00101">
    <property type="entry name" value="HEXAPEP_TRANSFERASES"/>
    <property type="match status" value="1"/>
</dbReference>
<dbReference type="NCBIfam" id="NF041874">
    <property type="entry name" value="EPS_EpsC"/>
    <property type="match status" value="1"/>
</dbReference>
<dbReference type="GO" id="GO:0009001">
    <property type="term" value="F:serine O-acetyltransferase activity"/>
    <property type="evidence" value="ECO:0007669"/>
    <property type="project" value="UniProtKB-EC"/>
</dbReference>
<dbReference type="InterPro" id="IPR005881">
    <property type="entry name" value="Ser_O-AcTrfase"/>
</dbReference>
<dbReference type="Gene3D" id="2.160.10.10">
    <property type="entry name" value="Hexapeptide repeat proteins"/>
    <property type="match status" value="1"/>
</dbReference>
<dbReference type="UniPathway" id="UPA00136">
    <property type="reaction ID" value="UER00199"/>
</dbReference>
<dbReference type="EC" id="2.3.1.30" evidence="3"/>
<dbReference type="SUPFAM" id="SSF51161">
    <property type="entry name" value="Trimeric LpxA-like enzymes"/>
    <property type="match status" value="1"/>
</dbReference>
<evidence type="ECO:0000256" key="1">
    <source>
        <dbReference type="ARBA" id="ARBA00004876"/>
    </source>
</evidence>
<dbReference type="InterPro" id="IPR045304">
    <property type="entry name" value="LbH_SAT"/>
</dbReference>
<evidence type="ECO:0000256" key="4">
    <source>
        <dbReference type="ARBA" id="ARBA00022605"/>
    </source>
</evidence>
<feature type="region of interest" description="Disordered" evidence="7">
    <location>
        <begin position="341"/>
        <end position="374"/>
    </location>
</feature>
<proteinExistence type="inferred from homology"/>
<dbReference type="SMART" id="SM00971">
    <property type="entry name" value="SATase_N"/>
    <property type="match status" value="1"/>
</dbReference>
<dbReference type="InterPro" id="IPR001451">
    <property type="entry name" value="Hexapep"/>
</dbReference>
<dbReference type="GO" id="GO:0005737">
    <property type="term" value="C:cytoplasm"/>
    <property type="evidence" value="ECO:0007669"/>
    <property type="project" value="InterPro"/>
</dbReference>
<feature type="compositionally biased region" description="Low complexity" evidence="7">
    <location>
        <begin position="31"/>
        <end position="43"/>
    </location>
</feature>
<keyword evidence="6" id="KW-0012">Acyltransferase</keyword>
<evidence type="ECO:0000256" key="6">
    <source>
        <dbReference type="ARBA" id="ARBA00023315"/>
    </source>
</evidence>
<keyword evidence="5" id="KW-0808">Transferase</keyword>
<dbReference type="CDD" id="cd03354">
    <property type="entry name" value="LbH_SAT"/>
    <property type="match status" value="1"/>
</dbReference>
<evidence type="ECO:0000256" key="7">
    <source>
        <dbReference type="SAM" id="MobiDB-lite"/>
    </source>
</evidence>
<dbReference type="Gene3D" id="1.10.3130.10">
    <property type="entry name" value="serine acetyltransferase, domain 1"/>
    <property type="match status" value="1"/>
</dbReference>
<dbReference type="Pfam" id="PF00132">
    <property type="entry name" value="Hexapep"/>
    <property type="match status" value="1"/>
</dbReference>
<name>A0A7S2Z234_9CHLO</name>
<dbReference type="AlphaFoldDB" id="A0A7S2Z234"/>
<feature type="region of interest" description="Disordered" evidence="7">
    <location>
        <begin position="1"/>
        <end position="79"/>
    </location>
</feature>
<keyword evidence="4" id="KW-0028">Amino-acid biosynthesis</keyword>
<accession>A0A7S2Z234</accession>
<comment type="similarity">
    <text evidence="2">Belongs to the transferase hexapeptide repeat family.</text>
</comment>
<evidence type="ECO:0000256" key="3">
    <source>
        <dbReference type="ARBA" id="ARBA00013266"/>
    </source>
</evidence>
<evidence type="ECO:0000256" key="2">
    <source>
        <dbReference type="ARBA" id="ARBA00007274"/>
    </source>
</evidence>
<evidence type="ECO:0000259" key="8">
    <source>
        <dbReference type="SMART" id="SM00971"/>
    </source>
</evidence>
<organism evidence="9">
    <name type="scientific">Chloropicon laureae</name>
    <dbReference type="NCBI Taxonomy" id="464258"/>
    <lineage>
        <taxon>Eukaryota</taxon>
        <taxon>Viridiplantae</taxon>
        <taxon>Chlorophyta</taxon>
        <taxon>Chloropicophyceae</taxon>
        <taxon>Chloropicales</taxon>
        <taxon>Chloropicaceae</taxon>
        <taxon>Chloropicon</taxon>
    </lineage>
</organism>
<feature type="compositionally biased region" description="Pro residues" evidence="7">
    <location>
        <begin position="351"/>
        <end position="366"/>
    </location>
</feature>
<feature type="compositionally biased region" description="Low complexity" evidence="7">
    <location>
        <begin position="54"/>
        <end position="75"/>
    </location>
</feature>
<comment type="pathway">
    <text evidence="1">Amino-acid biosynthesis; L-cysteine biosynthesis; L-cysteine from L-serine: step 1/2.</text>
</comment>
<dbReference type="InterPro" id="IPR018357">
    <property type="entry name" value="Hexapep_transf_CS"/>
</dbReference>
<dbReference type="FunFam" id="2.160.10.10:FF:000002">
    <property type="entry name" value="Serine acetyltransferase"/>
    <property type="match status" value="1"/>
</dbReference>
<reference evidence="9" key="1">
    <citation type="submission" date="2021-01" db="EMBL/GenBank/DDBJ databases">
        <authorList>
            <person name="Corre E."/>
            <person name="Pelletier E."/>
            <person name="Niang G."/>
            <person name="Scheremetjew M."/>
            <person name="Finn R."/>
            <person name="Kale V."/>
            <person name="Holt S."/>
            <person name="Cochrane G."/>
            <person name="Meng A."/>
            <person name="Brown T."/>
            <person name="Cohen L."/>
        </authorList>
    </citation>
    <scope>NUCLEOTIDE SEQUENCE</scope>
    <source>
        <strain evidence="9">RCC856</strain>
    </source>
</reference>
<dbReference type="InterPro" id="IPR010493">
    <property type="entry name" value="Ser_AcTrfase_N"/>
</dbReference>
<dbReference type="NCBIfam" id="TIGR01172">
    <property type="entry name" value="cysE"/>
    <property type="match status" value="1"/>
</dbReference>
<protein>
    <recommendedName>
        <fullName evidence="3">serine O-acetyltransferase</fullName>
        <ecNumber evidence="3">2.3.1.30</ecNumber>
    </recommendedName>
</protein>
<dbReference type="InterPro" id="IPR042122">
    <property type="entry name" value="Ser_AcTrfase_N_sf"/>
</dbReference>
<evidence type="ECO:0000256" key="5">
    <source>
        <dbReference type="ARBA" id="ARBA00022679"/>
    </source>
</evidence>
<dbReference type="EMBL" id="HBHU01006171">
    <property type="protein sequence ID" value="CAE0018284.1"/>
    <property type="molecule type" value="Transcribed_RNA"/>
</dbReference>
<dbReference type="Pfam" id="PF06426">
    <property type="entry name" value="SATase_N"/>
    <property type="match status" value="1"/>
</dbReference>
<sequence>MNATKTTPRPRERALCLQQQQHRRARSCNLGAARASTSSASGTPVHSRAPRQWGSNGHGNSAANGSGNSNGASSSLVKPGKTLKSNHDCSWAWDDHYLEKDNLWATIREEVTLISRAEPMLAGFLYSTVLAHRTIDESLAFILANKLHCKVLPAKLLTQLFHECFTSEELREIRAGFLADLQATYERDPACKKYSQCFLYFKGFHAIQTHRVAHHFWMQGRHALAVMLQSRSSEAFDTDIHPAAKIGKGIMLDHATGLVVGETSVVGDGCSILHSVTLGGSGKTGGDRHPKIGRDVVIGAGALILGNVRVGDGSKVGAGSVVVKEVPPMHVAVGVPAKNMPINKNRHIHPEAPPNKSAPPPPPKAPPLASQWTPGLTFKVGSWLGIRSAEEQRSGPKPVKALP</sequence>
<gene>
    <name evidence="9" type="ORF">CLAU1311_LOCUS4002</name>
</gene>
<feature type="domain" description="Serine acetyltransferase N-terminal" evidence="8">
    <location>
        <begin position="103"/>
        <end position="209"/>
    </location>
</feature>
<dbReference type="GO" id="GO:0006535">
    <property type="term" value="P:cysteine biosynthetic process from serine"/>
    <property type="evidence" value="ECO:0007669"/>
    <property type="project" value="InterPro"/>
</dbReference>
<dbReference type="InterPro" id="IPR053376">
    <property type="entry name" value="Serine_acetyltransferase"/>
</dbReference>
<dbReference type="PANTHER" id="PTHR42811">
    <property type="entry name" value="SERINE ACETYLTRANSFERASE"/>
    <property type="match status" value="1"/>
</dbReference>